<comment type="caution">
    <text evidence="2">The sequence shown here is derived from an EMBL/GenBank/DDBJ whole genome shotgun (WGS) entry which is preliminary data.</text>
</comment>
<dbReference type="Proteomes" id="UP001418222">
    <property type="component" value="Unassembled WGS sequence"/>
</dbReference>
<dbReference type="Pfam" id="PF14214">
    <property type="entry name" value="Helitron_like_N"/>
    <property type="match status" value="1"/>
</dbReference>
<evidence type="ECO:0000313" key="3">
    <source>
        <dbReference type="Proteomes" id="UP001418222"/>
    </source>
</evidence>
<keyword evidence="3" id="KW-1185">Reference proteome</keyword>
<protein>
    <recommendedName>
        <fullName evidence="1">Helitron helicase-like domain-containing protein</fullName>
    </recommendedName>
</protein>
<name>A0AAP0BJH7_9ASPA</name>
<sequence length="144" mass="17123">MFIYDTEHELDNRLRENSRAILVGGEEFMEANERDIIVEATDGHLVHIKEYSGYYDPLQYPLLLPYGTHGWSMLLHSGRLLHQYVVDNYIKIETRKLRWIRSHQSDIRAELYQGLQDSLNMGENDTCKYFETHEHTKSSRQKYT</sequence>
<evidence type="ECO:0000259" key="1">
    <source>
        <dbReference type="Pfam" id="PF14214"/>
    </source>
</evidence>
<dbReference type="PANTHER" id="PTHR45786:SF80">
    <property type="entry name" value="HELITRON HELICASE-LIKE DOMAIN-CONTAINING PROTEIN"/>
    <property type="match status" value="1"/>
</dbReference>
<feature type="domain" description="Helitron helicase-like" evidence="1">
    <location>
        <begin position="74"/>
        <end position="125"/>
    </location>
</feature>
<gene>
    <name evidence="2" type="ORF">KSP39_PZI010489</name>
</gene>
<dbReference type="AlphaFoldDB" id="A0AAP0BJH7"/>
<evidence type="ECO:0000313" key="2">
    <source>
        <dbReference type="EMBL" id="KAK8940788.1"/>
    </source>
</evidence>
<dbReference type="InterPro" id="IPR025476">
    <property type="entry name" value="Helitron_helicase-like"/>
</dbReference>
<dbReference type="EMBL" id="JBBWWQ010000008">
    <property type="protein sequence ID" value="KAK8940788.1"/>
    <property type="molecule type" value="Genomic_DNA"/>
</dbReference>
<proteinExistence type="predicted"/>
<dbReference type="PANTHER" id="PTHR45786">
    <property type="entry name" value="DNA BINDING PROTEIN-LIKE"/>
    <property type="match status" value="1"/>
</dbReference>
<accession>A0AAP0BJH7</accession>
<organism evidence="2 3">
    <name type="scientific">Platanthera zijinensis</name>
    <dbReference type="NCBI Taxonomy" id="2320716"/>
    <lineage>
        <taxon>Eukaryota</taxon>
        <taxon>Viridiplantae</taxon>
        <taxon>Streptophyta</taxon>
        <taxon>Embryophyta</taxon>
        <taxon>Tracheophyta</taxon>
        <taxon>Spermatophyta</taxon>
        <taxon>Magnoliopsida</taxon>
        <taxon>Liliopsida</taxon>
        <taxon>Asparagales</taxon>
        <taxon>Orchidaceae</taxon>
        <taxon>Orchidoideae</taxon>
        <taxon>Orchideae</taxon>
        <taxon>Orchidinae</taxon>
        <taxon>Platanthera</taxon>
    </lineage>
</organism>
<reference evidence="2 3" key="1">
    <citation type="journal article" date="2022" name="Nat. Plants">
        <title>Genomes of leafy and leafless Platanthera orchids illuminate the evolution of mycoheterotrophy.</title>
        <authorList>
            <person name="Li M.H."/>
            <person name="Liu K.W."/>
            <person name="Li Z."/>
            <person name="Lu H.C."/>
            <person name="Ye Q.L."/>
            <person name="Zhang D."/>
            <person name="Wang J.Y."/>
            <person name="Li Y.F."/>
            <person name="Zhong Z.M."/>
            <person name="Liu X."/>
            <person name="Yu X."/>
            <person name="Liu D.K."/>
            <person name="Tu X.D."/>
            <person name="Liu B."/>
            <person name="Hao Y."/>
            <person name="Liao X.Y."/>
            <person name="Jiang Y.T."/>
            <person name="Sun W.H."/>
            <person name="Chen J."/>
            <person name="Chen Y.Q."/>
            <person name="Ai Y."/>
            <person name="Zhai J.W."/>
            <person name="Wu S.S."/>
            <person name="Zhou Z."/>
            <person name="Hsiao Y.Y."/>
            <person name="Wu W.L."/>
            <person name="Chen Y.Y."/>
            <person name="Lin Y.F."/>
            <person name="Hsu J.L."/>
            <person name="Li C.Y."/>
            <person name="Wang Z.W."/>
            <person name="Zhao X."/>
            <person name="Zhong W.Y."/>
            <person name="Ma X.K."/>
            <person name="Ma L."/>
            <person name="Huang J."/>
            <person name="Chen G.Z."/>
            <person name="Huang M.Z."/>
            <person name="Huang L."/>
            <person name="Peng D.H."/>
            <person name="Luo Y.B."/>
            <person name="Zou S.Q."/>
            <person name="Chen S.P."/>
            <person name="Lan S."/>
            <person name="Tsai W.C."/>
            <person name="Van de Peer Y."/>
            <person name="Liu Z.J."/>
        </authorList>
    </citation>
    <scope>NUCLEOTIDE SEQUENCE [LARGE SCALE GENOMIC DNA]</scope>
    <source>
        <strain evidence="2">Lor287</strain>
    </source>
</reference>